<protein>
    <submittedName>
        <fullName evidence="2">UPF0145 protein</fullName>
    </submittedName>
</protein>
<dbReference type="Gene3D" id="3.30.110.70">
    <property type="entry name" value="Hypothetical protein apc22750. Chain B"/>
    <property type="match status" value="1"/>
</dbReference>
<reference evidence="2 3" key="1">
    <citation type="submission" date="2020-03" db="EMBL/GenBank/DDBJ databases">
        <title>Whole genome shotgun sequence of Phytohabitans flavus NBRC 107702.</title>
        <authorList>
            <person name="Komaki H."/>
            <person name="Tamura T."/>
        </authorList>
    </citation>
    <scope>NUCLEOTIDE SEQUENCE [LARGE SCALE GENOMIC DNA]</scope>
    <source>
        <strain evidence="2 3">NBRC 107702</strain>
    </source>
</reference>
<dbReference type="KEGG" id="pfla:Pflav_071540"/>
<organism evidence="2 3">
    <name type="scientific">Phytohabitans flavus</name>
    <dbReference type="NCBI Taxonomy" id="1076124"/>
    <lineage>
        <taxon>Bacteria</taxon>
        <taxon>Bacillati</taxon>
        <taxon>Actinomycetota</taxon>
        <taxon>Actinomycetes</taxon>
        <taxon>Micromonosporales</taxon>
        <taxon>Micromonosporaceae</taxon>
    </lineage>
</organism>
<dbReference type="PANTHER" id="PTHR34068:SF2">
    <property type="entry name" value="UPF0145 PROTEIN SCO3412"/>
    <property type="match status" value="1"/>
</dbReference>
<dbReference type="EMBL" id="AP022870">
    <property type="protein sequence ID" value="BCB80744.1"/>
    <property type="molecule type" value="Genomic_DNA"/>
</dbReference>
<dbReference type="InterPro" id="IPR002765">
    <property type="entry name" value="UPF0145_YbjQ-like"/>
</dbReference>
<evidence type="ECO:0000313" key="2">
    <source>
        <dbReference type="EMBL" id="BCB80744.1"/>
    </source>
</evidence>
<dbReference type="AlphaFoldDB" id="A0A6F8Y3P5"/>
<dbReference type="PANTHER" id="PTHR34068">
    <property type="entry name" value="UPF0145 PROTEIN YBJQ"/>
    <property type="match status" value="1"/>
</dbReference>
<comment type="similarity">
    <text evidence="1">Belongs to the UPF0145 family.</text>
</comment>
<keyword evidence="3" id="KW-1185">Reference proteome</keyword>
<proteinExistence type="inferred from homology"/>
<evidence type="ECO:0000313" key="3">
    <source>
        <dbReference type="Proteomes" id="UP000502508"/>
    </source>
</evidence>
<dbReference type="Pfam" id="PF01906">
    <property type="entry name" value="YbjQ_1"/>
    <property type="match status" value="1"/>
</dbReference>
<accession>A0A6F8Y3P5</accession>
<evidence type="ECO:0000256" key="1">
    <source>
        <dbReference type="ARBA" id="ARBA00010751"/>
    </source>
</evidence>
<dbReference type="InterPro" id="IPR035439">
    <property type="entry name" value="UPF0145_dom_sf"/>
</dbReference>
<dbReference type="Proteomes" id="UP000502508">
    <property type="component" value="Chromosome"/>
</dbReference>
<sequence length="124" mass="13411">MLPPIALMFASGKSYFLGVLVVTTDNLPGYHVHAVLGEVIISMARTRNAFAEGVKSLRGGAYDPKAPEHLLRWRTEAVSKLGEAARERGANAVIGMRFDHRDTGTLWVELCAYGTAVVVTKVVA</sequence>
<reference evidence="2 3" key="2">
    <citation type="submission" date="2020-03" db="EMBL/GenBank/DDBJ databases">
        <authorList>
            <person name="Ichikawa N."/>
            <person name="Kimura A."/>
            <person name="Kitahashi Y."/>
            <person name="Uohara A."/>
        </authorList>
    </citation>
    <scope>NUCLEOTIDE SEQUENCE [LARGE SCALE GENOMIC DNA]</scope>
    <source>
        <strain evidence="2 3">NBRC 107702</strain>
    </source>
</reference>
<gene>
    <name evidence="2" type="ORF">Pflav_071540</name>
</gene>
<name>A0A6F8Y3P5_9ACTN</name>
<dbReference type="SUPFAM" id="SSF117782">
    <property type="entry name" value="YbjQ-like"/>
    <property type="match status" value="1"/>
</dbReference>